<evidence type="ECO:0000313" key="2">
    <source>
        <dbReference type="Ensembl" id="ENSAMXP00005000080.1"/>
    </source>
</evidence>
<proteinExistence type="predicted"/>
<dbReference type="Proteomes" id="UP000694621">
    <property type="component" value="Unplaced"/>
</dbReference>
<organism evidence="2 3">
    <name type="scientific">Astyanax mexicanus</name>
    <name type="common">Blind cave fish</name>
    <name type="synonym">Astyanax fasciatus mexicanus</name>
    <dbReference type="NCBI Taxonomy" id="7994"/>
    <lineage>
        <taxon>Eukaryota</taxon>
        <taxon>Metazoa</taxon>
        <taxon>Chordata</taxon>
        <taxon>Craniata</taxon>
        <taxon>Vertebrata</taxon>
        <taxon>Euteleostomi</taxon>
        <taxon>Actinopterygii</taxon>
        <taxon>Neopterygii</taxon>
        <taxon>Teleostei</taxon>
        <taxon>Ostariophysi</taxon>
        <taxon>Characiformes</taxon>
        <taxon>Characoidei</taxon>
        <taxon>Acestrorhamphidae</taxon>
        <taxon>Acestrorhamphinae</taxon>
        <taxon>Astyanax</taxon>
    </lineage>
</organism>
<accession>A0A8B9J3M1</accession>
<reference evidence="2" key="1">
    <citation type="submission" date="2025-08" db="UniProtKB">
        <authorList>
            <consortium name="Ensembl"/>
        </authorList>
    </citation>
    <scope>IDENTIFICATION</scope>
</reference>
<evidence type="ECO:0000313" key="3">
    <source>
        <dbReference type="Proteomes" id="UP000694621"/>
    </source>
</evidence>
<evidence type="ECO:0000256" key="1">
    <source>
        <dbReference type="SAM" id="Phobius"/>
    </source>
</evidence>
<keyword evidence="1" id="KW-0472">Membrane</keyword>
<keyword evidence="1" id="KW-0812">Transmembrane</keyword>
<protein>
    <submittedName>
        <fullName evidence="2">Prolactin releasing hormone</fullName>
    </submittedName>
</protein>
<dbReference type="Ensembl" id="ENSAMXT00005000085.1">
    <property type="protein sequence ID" value="ENSAMXP00005000080.1"/>
    <property type="gene ID" value="ENSAMXG00005000038.1"/>
</dbReference>
<dbReference type="InterPro" id="IPR026194">
    <property type="entry name" value="PrRP"/>
</dbReference>
<dbReference type="AlphaFoldDB" id="A0A8B9J3M1"/>
<dbReference type="GO" id="GO:0005179">
    <property type="term" value="F:hormone activity"/>
    <property type="evidence" value="ECO:0007669"/>
    <property type="project" value="InterPro"/>
</dbReference>
<dbReference type="Pfam" id="PF15172">
    <property type="entry name" value="Prolactin_RP"/>
    <property type="match status" value="1"/>
</dbReference>
<keyword evidence="1" id="KW-1133">Transmembrane helix</keyword>
<feature type="transmembrane region" description="Helical" evidence="1">
    <location>
        <begin position="24"/>
        <end position="43"/>
    </location>
</feature>
<name>A0A8B9J3M1_ASTMX</name>
<dbReference type="OrthoDB" id="8587277at2759"/>
<sequence length="99" mass="11744">MTRRLTNAVVTCLLNIRKVYDNKVYYIKYIYIYIFVHLNKLLLKLLTFSDRKIDALWYKGRGIRPVGRFGRRIVKTTRGVYYGQQSICSSCRDPDATRD</sequence>